<feature type="region of interest" description="Disordered" evidence="3">
    <location>
        <begin position="599"/>
        <end position="635"/>
    </location>
</feature>
<feature type="domain" description="Xylanolytic transcriptional activator regulatory" evidence="4">
    <location>
        <begin position="191"/>
        <end position="381"/>
    </location>
</feature>
<dbReference type="Pfam" id="PF04082">
    <property type="entry name" value="Fungal_trans"/>
    <property type="match status" value="1"/>
</dbReference>
<dbReference type="InterPro" id="IPR007219">
    <property type="entry name" value="XnlR_reg_dom"/>
</dbReference>
<dbReference type="Proteomes" id="UP000693738">
    <property type="component" value="Unassembled WGS sequence"/>
</dbReference>
<dbReference type="AlphaFoldDB" id="A0A8J2NCI4"/>
<dbReference type="GO" id="GO:0003677">
    <property type="term" value="F:DNA binding"/>
    <property type="evidence" value="ECO:0007669"/>
    <property type="project" value="InterPro"/>
</dbReference>
<gene>
    <name evidence="5" type="ORF">FEQUK3_LOCUS4534</name>
</gene>
<proteinExistence type="predicted"/>
<evidence type="ECO:0000313" key="5">
    <source>
        <dbReference type="EMBL" id="CAG7558802.1"/>
    </source>
</evidence>
<evidence type="ECO:0000259" key="4">
    <source>
        <dbReference type="Pfam" id="PF04082"/>
    </source>
</evidence>
<dbReference type="InterPro" id="IPR050613">
    <property type="entry name" value="Sec_Metabolite_Reg"/>
</dbReference>
<reference evidence="5" key="1">
    <citation type="submission" date="2021-05" db="EMBL/GenBank/DDBJ databases">
        <authorList>
            <person name="Khan N."/>
        </authorList>
    </citation>
    <scope>NUCLEOTIDE SEQUENCE</scope>
</reference>
<dbReference type="PANTHER" id="PTHR31001">
    <property type="entry name" value="UNCHARACTERIZED TRANSCRIPTIONAL REGULATORY PROTEIN"/>
    <property type="match status" value="1"/>
</dbReference>
<evidence type="ECO:0000256" key="1">
    <source>
        <dbReference type="ARBA" id="ARBA00004123"/>
    </source>
</evidence>
<sequence length="665" mass="74146">MGRISPTSSHDVHFEGKKAQGAVGFSCVRRRDVTSCSYEVSIDNSNSDRRRHAQAQARLEHLEHLVGSLIGQSSNTAVGVQYGTTDAELPYSSGFAEHTIAGSSSRSDLSYQGGSGTTHWSAMLDEIKALRSTLEPFEEMDRDDGDTTAPNAGVEMGMGVMFGASLSQAVSIGQILNTHLPSRRTADRLVSSYFRVRSYVTPYIHSVQFQRQYDAFWSDPSAASPHWISILFSMLFIATNISRTGQDNKTPGHEFTVAAAQCLALGEYFRPKDFCFEALLLYTHSHFITRLEICSDMAGLLSMLTHIATVSGYHRESSVLNLSPFEAEMRRRAWSTFMQLDLLVSFHLGIPSKIRLAVSDTRAPSNLLDSDFDEQSARLPSSRPGAELTGVSFCILKHRFMTIFDNILQHALEKPSNPAKDAHIESLDAELKGLYGNLPELYRPRPMENCIVDHPQLIVARLCITFVYYKSLCVLHRPHVTQKRDKSIQQCYLASSALITYILQVYEECKPGGQLETEEWFVKSITWHDLLLGATTLCLVAYATNQFTERHSVDQTNVQNLLERARTIIQNEKSEDGARARSRGLSIVEGTIFHLRAQQSSGGMQTMADIPAFPPTSPMRASPNRNGGTSWNLGEGGQLPYETDWDYLNELFGTSHHEMFSTSEL</sequence>
<feature type="compositionally biased region" description="Polar residues" evidence="3">
    <location>
        <begin position="623"/>
        <end position="632"/>
    </location>
</feature>
<accession>A0A8J2NCI4</accession>
<evidence type="ECO:0000256" key="2">
    <source>
        <dbReference type="ARBA" id="ARBA00023242"/>
    </source>
</evidence>
<comment type="subcellular location">
    <subcellularLocation>
        <location evidence="1">Nucleus</location>
    </subcellularLocation>
</comment>
<protein>
    <recommendedName>
        <fullName evidence="4">Xylanolytic transcriptional activator regulatory domain-containing protein</fullName>
    </recommendedName>
</protein>
<dbReference type="GO" id="GO:0008270">
    <property type="term" value="F:zinc ion binding"/>
    <property type="evidence" value="ECO:0007669"/>
    <property type="project" value="InterPro"/>
</dbReference>
<dbReference type="PANTHER" id="PTHR31001:SF49">
    <property type="entry name" value="ZN(II)2CYS6 TRANSCRIPTION FACTOR (EUROFUNG)"/>
    <property type="match status" value="1"/>
</dbReference>
<comment type="caution">
    <text evidence="5">The sequence shown here is derived from an EMBL/GenBank/DDBJ whole genome shotgun (WGS) entry which is preliminary data.</text>
</comment>
<evidence type="ECO:0000256" key="3">
    <source>
        <dbReference type="SAM" id="MobiDB-lite"/>
    </source>
</evidence>
<dbReference type="GO" id="GO:0006351">
    <property type="term" value="P:DNA-templated transcription"/>
    <property type="evidence" value="ECO:0007669"/>
    <property type="project" value="InterPro"/>
</dbReference>
<name>A0A8J2NCI4_FUSEQ</name>
<evidence type="ECO:0000313" key="6">
    <source>
        <dbReference type="Proteomes" id="UP000693738"/>
    </source>
</evidence>
<keyword evidence="2" id="KW-0539">Nucleus</keyword>
<dbReference type="GO" id="GO:0005634">
    <property type="term" value="C:nucleus"/>
    <property type="evidence" value="ECO:0007669"/>
    <property type="project" value="UniProtKB-SubCell"/>
</dbReference>
<organism evidence="5 6">
    <name type="scientific">Fusarium equiseti</name>
    <name type="common">Fusarium scirpi</name>
    <dbReference type="NCBI Taxonomy" id="61235"/>
    <lineage>
        <taxon>Eukaryota</taxon>
        <taxon>Fungi</taxon>
        <taxon>Dikarya</taxon>
        <taxon>Ascomycota</taxon>
        <taxon>Pezizomycotina</taxon>
        <taxon>Sordariomycetes</taxon>
        <taxon>Hypocreomycetidae</taxon>
        <taxon>Hypocreales</taxon>
        <taxon>Nectriaceae</taxon>
        <taxon>Fusarium</taxon>
        <taxon>Fusarium incarnatum-equiseti species complex</taxon>
    </lineage>
</organism>
<dbReference type="CDD" id="cd12148">
    <property type="entry name" value="fungal_TF_MHR"/>
    <property type="match status" value="1"/>
</dbReference>
<dbReference type="EMBL" id="CAJSTJ010000126">
    <property type="protein sequence ID" value="CAG7558802.1"/>
    <property type="molecule type" value="Genomic_DNA"/>
</dbReference>